<keyword evidence="1" id="KW-0472">Membrane</keyword>
<name>A0A8S9PLT4_BRACR</name>
<dbReference type="Proteomes" id="UP000712600">
    <property type="component" value="Unassembled WGS sequence"/>
</dbReference>
<keyword evidence="1" id="KW-0812">Transmembrane</keyword>
<dbReference type="AlphaFoldDB" id="A0A8S9PLT4"/>
<feature type="transmembrane region" description="Helical" evidence="1">
    <location>
        <begin position="26"/>
        <end position="45"/>
    </location>
</feature>
<keyword evidence="1" id="KW-1133">Transmembrane helix</keyword>
<gene>
    <name evidence="2" type="ORF">F2Q69_00048331</name>
</gene>
<sequence>MPRVFSLGGCCRADRLDRDDRGWVSVLFRMFQLSCSVGFGFMLSFDTRSACVSRRF</sequence>
<proteinExistence type="predicted"/>
<accession>A0A8S9PLT4</accession>
<protein>
    <submittedName>
        <fullName evidence="2">Uncharacterized protein</fullName>
    </submittedName>
</protein>
<comment type="caution">
    <text evidence="2">The sequence shown here is derived from an EMBL/GenBank/DDBJ whole genome shotgun (WGS) entry which is preliminary data.</text>
</comment>
<reference evidence="2" key="1">
    <citation type="submission" date="2019-12" db="EMBL/GenBank/DDBJ databases">
        <title>Genome sequencing and annotation of Brassica cretica.</title>
        <authorList>
            <person name="Studholme D.J."/>
            <person name="Sarris P."/>
        </authorList>
    </citation>
    <scope>NUCLEOTIDE SEQUENCE</scope>
    <source>
        <strain evidence="2">PFS-109/04</strain>
        <tissue evidence="2">Leaf</tissue>
    </source>
</reference>
<organism evidence="2 3">
    <name type="scientific">Brassica cretica</name>
    <name type="common">Mustard</name>
    <dbReference type="NCBI Taxonomy" id="69181"/>
    <lineage>
        <taxon>Eukaryota</taxon>
        <taxon>Viridiplantae</taxon>
        <taxon>Streptophyta</taxon>
        <taxon>Embryophyta</taxon>
        <taxon>Tracheophyta</taxon>
        <taxon>Spermatophyta</taxon>
        <taxon>Magnoliopsida</taxon>
        <taxon>eudicotyledons</taxon>
        <taxon>Gunneridae</taxon>
        <taxon>Pentapetalae</taxon>
        <taxon>rosids</taxon>
        <taxon>malvids</taxon>
        <taxon>Brassicales</taxon>
        <taxon>Brassicaceae</taxon>
        <taxon>Brassiceae</taxon>
        <taxon>Brassica</taxon>
    </lineage>
</organism>
<dbReference type="EMBL" id="QGKX02001347">
    <property type="protein sequence ID" value="KAF3521799.1"/>
    <property type="molecule type" value="Genomic_DNA"/>
</dbReference>
<evidence type="ECO:0000313" key="3">
    <source>
        <dbReference type="Proteomes" id="UP000712600"/>
    </source>
</evidence>
<evidence type="ECO:0000313" key="2">
    <source>
        <dbReference type="EMBL" id="KAF3521799.1"/>
    </source>
</evidence>
<evidence type="ECO:0000256" key="1">
    <source>
        <dbReference type="SAM" id="Phobius"/>
    </source>
</evidence>